<accession>A0ABP9PTZ8</accession>
<dbReference type="Gene3D" id="1.20.120.160">
    <property type="entry name" value="HPT domain"/>
    <property type="match status" value="1"/>
</dbReference>
<proteinExistence type="predicted"/>
<evidence type="ECO:0000313" key="1">
    <source>
        <dbReference type="EMBL" id="GAA5152084.1"/>
    </source>
</evidence>
<dbReference type="SUPFAM" id="SSF47226">
    <property type="entry name" value="Histidine-containing phosphotransfer domain, HPT domain"/>
    <property type="match status" value="1"/>
</dbReference>
<organism evidence="1 2">
    <name type="scientific">Nocardioides marinquilinus</name>
    <dbReference type="NCBI Taxonomy" id="1210400"/>
    <lineage>
        <taxon>Bacteria</taxon>
        <taxon>Bacillati</taxon>
        <taxon>Actinomycetota</taxon>
        <taxon>Actinomycetes</taxon>
        <taxon>Propionibacteriales</taxon>
        <taxon>Nocardioidaceae</taxon>
        <taxon>Nocardioides</taxon>
    </lineage>
</organism>
<dbReference type="EMBL" id="BAABKG010000004">
    <property type="protein sequence ID" value="GAA5152084.1"/>
    <property type="molecule type" value="Genomic_DNA"/>
</dbReference>
<dbReference type="InterPro" id="IPR036641">
    <property type="entry name" value="HPT_dom_sf"/>
</dbReference>
<evidence type="ECO:0000313" key="2">
    <source>
        <dbReference type="Proteomes" id="UP001500221"/>
    </source>
</evidence>
<protein>
    <recommendedName>
        <fullName evidence="3">Hpt domain-containing protein</fullName>
    </recommendedName>
</protein>
<gene>
    <name evidence="1" type="ORF">GCM10023340_31810</name>
</gene>
<keyword evidence="2" id="KW-1185">Reference proteome</keyword>
<comment type="caution">
    <text evidence="1">The sequence shown here is derived from an EMBL/GenBank/DDBJ whole genome shotgun (WGS) entry which is preliminary data.</text>
</comment>
<evidence type="ECO:0008006" key="3">
    <source>
        <dbReference type="Google" id="ProtNLM"/>
    </source>
</evidence>
<name>A0ABP9PTZ8_9ACTN</name>
<dbReference type="Proteomes" id="UP001500221">
    <property type="component" value="Unassembled WGS sequence"/>
</dbReference>
<reference evidence="2" key="1">
    <citation type="journal article" date="2019" name="Int. J. Syst. Evol. Microbiol.">
        <title>The Global Catalogue of Microorganisms (GCM) 10K type strain sequencing project: providing services to taxonomists for standard genome sequencing and annotation.</title>
        <authorList>
            <consortium name="The Broad Institute Genomics Platform"/>
            <consortium name="The Broad Institute Genome Sequencing Center for Infectious Disease"/>
            <person name="Wu L."/>
            <person name="Ma J."/>
        </authorList>
    </citation>
    <scope>NUCLEOTIDE SEQUENCE [LARGE SCALE GENOMIC DNA]</scope>
    <source>
        <strain evidence="2">JCM 18459</strain>
    </source>
</reference>
<sequence>MGPPPIQKDSAMTVFDATTLQHLVDDDSGSSFVLDLARTYRRMLPTRVSRTVVAVMTFDAEDALDTVLSLKVSSTMTGALELADLAATIEADLRAGDLRRAHARVDLLAPAAERADAAIGAWLATVTPRPTAAV</sequence>